<dbReference type="InterPro" id="IPR035965">
    <property type="entry name" value="PAS-like_dom_sf"/>
</dbReference>
<dbReference type="Pfam" id="PF13426">
    <property type="entry name" value="PAS_9"/>
    <property type="match status" value="1"/>
</dbReference>
<keyword evidence="1" id="KW-0472">Membrane</keyword>
<dbReference type="CDD" id="cd06225">
    <property type="entry name" value="HAMP"/>
    <property type="match status" value="1"/>
</dbReference>
<dbReference type="eggNOG" id="COG5000">
    <property type="taxonomic scope" value="Bacteria"/>
</dbReference>
<dbReference type="InterPro" id="IPR000014">
    <property type="entry name" value="PAS"/>
</dbReference>
<dbReference type="InterPro" id="IPR000700">
    <property type="entry name" value="PAS-assoc_C"/>
</dbReference>
<gene>
    <name evidence="5" type="ORF">Cenrod_1628</name>
</gene>
<dbReference type="PANTHER" id="PTHR44757">
    <property type="entry name" value="DIGUANYLATE CYCLASE DGCP"/>
    <property type="match status" value="1"/>
</dbReference>
<dbReference type="PROSITE" id="PS50113">
    <property type="entry name" value="PAC"/>
    <property type="match status" value="1"/>
</dbReference>
<feature type="domain" description="PAS" evidence="2">
    <location>
        <begin position="531"/>
        <end position="586"/>
    </location>
</feature>
<dbReference type="Pfam" id="PF00989">
    <property type="entry name" value="PAS"/>
    <property type="match status" value="1"/>
</dbReference>
<dbReference type="InterPro" id="IPR001610">
    <property type="entry name" value="PAC"/>
</dbReference>
<dbReference type="AlphaFoldDB" id="U5NBU1"/>
<dbReference type="GO" id="GO:0006355">
    <property type="term" value="P:regulation of DNA-templated transcription"/>
    <property type="evidence" value="ECO:0007669"/>
    <property type="project" value="InterPro"/>
</dbReference>
<feature type="domain" description="HAMP" evidence="4">
    <location>
        <begin position="299"/>
        <end position="350"/>
    </location>
</feature>
<evidence type="ECO:0000259" key="2">
    <source>
        <dbReference type="PROSITE" id="PS50112"/>
    </source>
</evidence>
<dbReference type="SUPFAM" id="SSF55785">
    <property type="entry name" value="PYP-like sensor domain (PAS domain)"/>
    <property type="match status" value="2"/>
</dbReference>
<dbReference type="SMART" id="SM00091">
    <property type="entry name" value="PAS"/>
    <property type="match status" value="2"/>
</dbReference>
<dbReference type="RefSeq" id="WP_022773651.1">
    <property type="nucleotide sequence ID" value="NC_022576.1"/>
</dbReference>
<dbReference type="PROSITE" id="PS50112">
    <property type="entry name" value="PAS"/>
    <property type="match status" value="2"/>
</dbReference>
<dbReference type="Gene3D" id="3.30.450.20">
    <property type="entry name" value="PAS domain"/>
    <property type="match status" value="2"/>
</dbReference>
<reference evidence="5 6" key="1">
    <citation type="journal article" date="2013" name="Genome Biol.">
        <title>Genomic analysis reveals key aspects of prokaryotic symbiosis in the phototrophic consortium "Chlorochromatium aggregatum".</title>
        <authorList>
            <person name="Liu Z."/>
            <person name="Muller J."/>
            <person name="Li T."/>
            <person name="Alvey R.M."/>
            <person name="Vogl K."/>
            <person name="Frigaard N.U."/>
            <person name="Rockwell N.C."/>
            <person name="Boyd E.S."/>
            <person name="Tomsho L.P."/>
            <person name="Schuster S.C."/>
            <person name="Henke P."/>
            <person name="Rohde M."/>
            <person name="Overmann J."/>
            <person name="Bryant D.A."/>
        </authorList>
    </citation>
    <scope>NUCLEOTIDE SEQUENCE [LARGE SCALE GENOMIC DNA]</scope>
    <source>
        <strain evidence="5">CR</strain>
    </source>
</reference>
<evidence type="ECO:0000313" key="5">
    <source>
        <dbReference type="EMBL" id="AGX87713.1"/>
    </source>
</evidence>
<organism evidence="5 6">
    <name type="scientific">Candidatus Symbiobacter mobilis CR</name>
    <dbReference type="NCBI Taxonomy" id="946483"/>
    <lineage>
        <taxon>Bacteria</taxon>
        <taxon>Pseudomonadati</taxon>
        <taxon>Pseudomonadota</taxon>
        <taxon>Betaproteobacteria</taxon>
        <taxon>Burkholderiales</taxon>
        <taxon>Comamonadaceae</taxon>
    </lineage>
</organism>
<keyword evidence="1" id="KW-1133">Transmembrane helix</keyword>
<dbReference type="Proteomes" id="UP000017184">
    <property type="component" value="Chromosome"/>
</dbReference>
<dbReference type="InterPro" id="IPR052155">
    <property type="entry name" value="Biofilm_reg_signaling"/>
</dbReference>
<dbReference type="STRING" id="946483.Cenrod_1628"/>
<dbReference type="SMART" id="SM00304">
    <property type="entry name" value="HAMP"/>
    <property type="match status" value="1"/>
</dbReference>
<evidence type="ECO:0000313" key="6">
    <source>
        <dbReference type="Proteomes" id="UP000017184"/>
    </source>
</evidence>
<keyword evidence="6" id="KW-1185">Reference proteome</keyword>
<dbReference type="GO" id="GO:0016020">
    <property type="term" value="C:membrane"/>
    <property type="evidence" value="ECO:0007669"/>
    <property type="project" value="InterPro"/>
</dbReference>
<dbReference type="InterPro" id="IPR013767">
    <property type="entry name" value="PAS_fold"/>
</dbReference>
<dbReference type="GO" id="GO:0007165">
    <property type="term" value="P:signal transduction"/>
    <property type="evidence" value="ECO:0007669"/>
    <property type="project" value="InterPro"/>
</dbReference>
<dbReference type="SUPFAM" id="SSF158472">
    <property type="entry name" value="HAMP domain-like"/>
    <property type="match status" value="1"/>
</dbReference>
<evidence type="ECO:0000259" key="3">
    <source>
        <dbReference type="PROSITE" id="PS50113"/>
    </source>
</evidence>
<dbReference type="InterPro" id="IPR003660">
    <property type="entry name" value="HAMP_dom"/>
</dbReference>
<dbReference type="PROSITE" id="PS50885">
    <property type="entry name" value="HAMP"/>
    <property type="match status" value="1"/>
</dbReference>
<proteinExistence type="predicted"/>
<dbReference type="PANTHER" id="PTHR44757:SF2">
    <property type="entry name" value="BIOFILM ARCHITECTURE MAINTENANCE PROTEIN MBAA"/>
    <property type="match status" value="1"/>
</dbReference>
<feature type="domain" description="PAC" evidence="3">
    <location>
        <begin position="482"/>
        <end position="534"/>
    </location>
</feature>
<dbReference type="KEGG" id="cbx:Cenrod_1628"/>
<dbReference type="NCBIfam" id="TIGR00229">
    <property type="entry name" value="sensory_box"/>
    <property type="match status" value="1"/>
</dbReference>
<accession>U5NBU1</accession>
<dbReference type="HOGENOM" id="CLU_412014_0_0_4"/>
<feature type="domain" description="PAS" evidence="2">
    <location>
        <begin position="408"/>
        <end position="478"/>
    </location>
</feature>
<sequence>MRIFFGSGRLRDRIRVGLGVLIALLVANALVASVATVVLVRQLHSQRQIDAILVGIEKVRVHTALYADTSDRSGAQRVFTELDALAQGVRAADPGQQDPQWTGMLPVLDDFRLHFQKYVVEADQLAALRSRTNLLGKRMAEHLHRGREADSDRLDDIAFDTAHTALLQLLWAGQALQADPGHPSAQALQNLREAMERLRAYNHRVSGHPERDLLLFRLHRDAATYVDVLESFVRFHNARAETQHTLSWLSNMLEQRSARIQSDVVAALRRQLSLTVGLMAAILLLSIASAALFSRSLSRAILLPLQALVRTTRAIAAGRLDARAPVTDDEVGELARSFNTMTRTLLETQSALSAKNEVMTQAQQELEARVQERTEQLARANDALRAEIDERTRAQLHAERAHQALLTRETLTRQITDTAPVGIFLMDETGRIVQANRSMTELFGHPMDALLGREYLSLVTPTELARRPLQLLSMVRGEVPYVQIDRKFVRKDGSEFWANVIGRPLCDPTGQAHGFVVVISDISDRKRVEEQLALVASVFTAMREGILIADARARIVECNEALARVTGYSRSDMLQQPLRRFRSLRHTRRFYSLLWRTLCQDGHWAGECWIRGNNQTECLHWWTITAVRDDDGAIVRFVALCSEVPPARQQTAIPWRGAGRATALRC</sequence>
<protein>
    <submittedName>
        <fullName evidence="5">PAS/PAC domain protein</fullName>
    </submittedName>
</protein>
<feature type="transmembrane region" description="Helical" evidence="1">
    <location>
        <begin position="272"/>
        <end position="293"/>
    </location>
</feature>
<dbReference type="Pfam" id="PF00672">
    <property type="entry name" value="HAMP"/>
    <property type="match status" value="1"/>
</dbReference>
<evidence type="ECO:0000256" key="1">
    <source>
        <dbReference type="SAM" id="Phobius"/>
    </source>
</evidence>
<dbReference type="Gene3D" id="6.10.340.10">
    <property type="match status" value="1"/>
</dbReference>
<name>U5NBU1_9BURK</name>
<evidence type="ECO:0000259" key="4">
    <source>
        <dbReference type="PROSITE" id="PS50885"/>
    </source>
</evidence>
<dbReference type="EMBL" id="CP004885">
    <property type="protein sequence ID" value="AGX87713.1"/>
    <property type="molecule type" value="Genomic_DNA"/>
</dbReference>
<keyword evidence="1" id="KW-0812">Transmembrane</keyword>
<dbReference type="CDD" id="cd00130">
    <property type="entry name" value="PAS"/>
    <property type="match status" value="2"/>
</dbReference>
<dbReference type="SMART" id="SM00086">
    <property type="entry name" value="PAC"/>
    <property type="match status" value="2"/>
</dbReference>